<gene>
    <name evidence="1" type="ORF">GCM10010361_77820</name>
</gene>
<dbReference type="EMBL" id="BAAABY010000070">
    <property type="protein sequence ID" value="GAA0500780.1"/>
    <property type="molecule type" value="Genomic_DNA"/>
</dbReference>
<proteinExistence type="predicted"/>
<evidence type="ECO:0000313" key="1">
    <source>
        <dbReference type="EMBL" id="GAA0500780.1"/>
    </source>
</evidence>
<keyword evidence="2" id="KW-1185">Reference proteome</keyword>
<comment type="caution">
    <text evidence="1">The sequence shown here is derived from an EMBL/GenBank/DDBJ whole genome shotgun (WGS) entry which is preliminary data.</text>
</comment>
<organism evidence="1 2">
    <name type="scientific">Streptomyces olivaceiscleroticus</name>
    <dbReference type="NCBI Taxonomy" id="68245"/>
    <lineage>
        <taxon>Bacteria</taxon>
        <taxon>Bacillati</taxon>
        <taxon>Actinomycetota</taxon>
        <taxon>Actinomycetes</taxon>
        <taxon>Kitasatosporales</taxon>
        <taxon>Streptomycetaceae</taxon>
        <taxon>Streptomyces</taxon>
    </lineage>
</organism>
<evidence type="ECO:0000313" key="2">
    <source>
        <dbReference type="Proteomes" id="UP001500909"/>
    </source>
</evidence>
<reference evidence="1 2" key="1">
    <citation type="journal article" date="2019" name="Int. J. Syst. Evol. Microbiol.">
        <title>The Global Catalogue of Microorganisms (GCM) 10K type strain sequencing project: providing services to taxonomists for standard genome sequencing and annotation.</title>
        <authorList>
            <consortium name="The Broad Institute Genomics Platform"/>
            <consortium name="The Broad Institute Genome Sequencing Center for Infectious Disease"/>
            <person name="Wu L."/>
            <person name="Ma J."/>
        </authorList>
    </citation>
    <scope>NUCLEOTIDE SEQUENCE [LARGE SCALE GENOMIC DNA]</scope>
    <source>
        <strain evidence="1 2">JCM 4805</strain>
    </source>
</reference>
<dbReference type="Proteomes" id="UP001500909">
    <property type="component" value="Unassembled WGS sequence"/>
</dbReference>
<sequence length="146" mass="15533">MTGAGGDILAWTKDAIDTVATKAEAAKAFGDGFAPGSEAPDYVYGTGDGGPYLRVVIPGFEGQTEAGVEHFAQHSPIAVLRRCAADRKLLELHKPVILRGGSGARYFETTTVCSSCEPPRQFLEHAYPCPTVLTVAEGYGWTEGER</sequence>
<dbReference type="RefSeq" id="WP_346100408.1">
    <property type="nucleotide sequence ID" value="NZ_BAAABY010000070.1"/>
</dbReference>
<accession>A0ABN1BLQ1</accession>
<name>A0ABN1BLQ1_9ACTN</name>
<protein>
    <submittedName>
        <fullName evidence="1">Uncharacterized protein</fullName>
    </submittedName>
</protein>